<sequence length="210" mass="22971">MAKTFPLNVNVERRLIVAMTSVLARYTVDEAGDAFLCDNEHWSLAGDILDMLIPRIPEEGLTPLLTSRCFSKAPDQFRLSADPLAEPFSLSAVTGPDVWRTPASAGGRNDFHSPIYATPIALNSFKSVKVAISGDFKTTDIAGNKGLEKLPGIWTKAGIELVDDQFFASVTAGRPYSDWSLVKLDQNRATFKMEKSKGSLWIYVAGSNVK</sequence>
<dbReference type="PANTHER" id="PTHR35332">
    <property type="entry name" value="REGULATION OF ENOLASE PROTEIN 1"/>
    <property type="match status" value="1"/>
</dbReference>
<reference evidence="1" key="1">
    <citation type="submission" date="2019-04" db="EMBL/GenBank/DDBJ databases">
        <authorList>
            <person name="Melise S."/>
            <person name="Noan J."/>
            <person name="Okalmin O."/>
        </authorList>
    </citation>
    <scope>NUCLEOTIDE SEQUENCE</scope>
    <source>
        <strain evidence="1">FN9</strain>
    </source>
</reference>
<dbReference type="Gene3D" id="2.60.120.200">
    <property type="match status" value="1"/>
</dbReference>
<dbReference type="Pfam" id="PF07081">
    <property type="entry name" value="DUF1349"/>
    <property type="match status" value="1"/>
</dbReference>
<evidence type="ECO:0000313" key="1">
    <source>
        <dbReference type="EMBL" id="VIO63514.1"/>
    </source>
</evidence>
<organism evidence="1">
    <name type="scientific">Gibberella zeae</name>
    <name type="common">Wheat head blight fungus</name>
    <name type="synonym">Fusarium graminearum</name>
    <dbReference type="NCBI Taxonomy" id="5518"/>
    <lineage>
        <taxon>Eukaryota</taxon>
        <taxon>Fungi</taxon>
        <taxon>Dikarya</taxon>
        <taxon>Ascomycota</taxon>
        <taxon>Pezizomycotina</taxon>
        <taxon>Sordariomycetes</taxon>
        <taxon>Hypocreomycetidae</taxon>
        <taxon>Hypocreales</taxon>
        <taxon>Nectriaceae</taxon>
        <taxon>Fusarium</taxon>
    </lineage>
</organism>
<dbReference type="EMBL" id="CAAKMV010000175">
    <property type="protein sequence ID" value="VIO63514.1"/>
    <property type="molecule type" value="Genomic_DNA"/>
</dbReference>
<dbReference type="InterPro" id="IPR009784">
    <property type="entry name" value="DUF1349"/>
</dbReference>
<dbReference type="PANTHER" id="PTHR35332:SF2">
    <property type="entry name" value="REGULATION OF ENOLASE PROTEIN 1"/>
    <property type="match status" value="1"/>
</dbReference>
<name>A0A4E9EKR2_GIBZA</name>
<gene>
    <name evidence="1" type="ORF">FUG_LOCUS534753</name>
</gene>
<protein>
    <submittedName>
        <fullName evidence="1">Uncharacterized protein</fullName>
    </submittedName>
</protein>
<dbReference type="AlphaFoldDB" id="A0A4E9EKR2"/>
<proteinExistence type="predicted"/>
<accession>A0A4E9EKR2</accession>